<dbReference type="Proteomes" id="UP000299102">
    <property type="component" value="Unassembled WGS sequence"/>
</dbReference>
<keyword evidence="2" id="KW-1185">Reference proteome</keyword>
<dbReference type="AlphaFoldDB" id="A0A4C1UYR2"/>
<dbReference type="EMBL" id="BGZK01000242">
    <property type="protein sequence ID" value="GBP31166.1"/>
    <property type="molecule type" value="Genomic_DNA"/>
</dbReference>
<proteinExistence type="predicted"/>
<organism evidence="1 2">
    <name type="scientific">Eumeta variegata</name>
    <name type="common">Bagworm moth</name>
    <name type="synonym">Eumeta japonica</name>
    <dbReference type="NCBI Taxonomy" id="151549"/>
    <lineage>
        <taxon>Eukaryota</taxon>
        <taxon>Metazoa</taxon>
        <taxon>Ecdysozoa</taxon>
        <taxon>Arthropoda</taxon>
        <taxon>Hexapoda</taxon>
        <taxon>Insecta</taxon>
        <taxon>Pterygota</taxon>
        <taxon>Neoptera</taxon>
        <taxon>Endopterygota</taxon>
        <taxon>Lepidoptera</taxon>
        <taxon>Glossata</taxon>
        <taxon>Ditrysia</taxon>
        <taxon>Tineoidea</taxon>
        <taxon>Psychidae</taxon>
        <taxon>Oiketicinae</taxon>
        <taxon>Eumeta</taxon>
    </lineage>
</organism>
<accession>A0A4C1UYR2</accession>
<evidence type="ECO:0000313" key="1">
    <source>
        <dbReference type="EMBL" id="GBP31166.1"/>
    </source>
</evidence>
<evidence type="ECO:0000313" key="2">
    <source>
        <dbReference type="Proteomes" id="UP000299102"/>
    </source>
</evidence>
<gene>
    <name evidence="1" type="ORF">EVAR_21604_1</name>
</gene>
<reference evidence="1 2" key="1">
    <citation type="journal article" date="2019" name="Commun. Biol.">
        <title>The bagworm genome reveals a unique fibroin gene that provides high tensile strength.</title>
        <authorList>
            <person name="Kono N."/>
            <person name="Nakamura H."/>
            <person name="Ohtoshi R."/>
            <person name="Tomita M."/>
            <person name="Numata K."/>
            <person name="Arakawa K."/>
        </authorList>
    </citation>
    <scope>NUCLEOTIDE SEQUENCE [LARGE SCALE GENOMIC DNA]</scope>
</reference>
<sequence length="81" mass="9090">MGRRRSTARFRAALRHAPAARCVGPHRCGKVDIKTVLNVNIVMSRIASDQNSVASPRTRYCAIARQNRCPPIMQRQLAVVY</sequence>
<comment type="caution">
    <text evidence="1">The sequence shown here is derived from an EMBL/GenBank/DDBJ whole genome shotgun (WGS) entry which is preliminary data.</text>
</comment>
<protein>
    <submittedName>
        <fullName evidence="1">Uncharacterized protein</fullName>
    </submittedName>
</protein>
<name>A0A4C1UYR2_EUMVA</name>